<evidence type="ECO:0000313" key="2">
    <source>
        <dbReference type="Proteomes" id="UP000053789"/>
    </source>
</evidence>
<protein>
    <submittedName>
        <fullName evidence="1">Uncharacterized protein</fullName>
    </submittedName>
</protein>
<dbReference type="OrthoDB" id="5429442at2759"/>
<dbReference type="HOGENOM" id="CLU_685118_0_0_1"/>
<dbReference type="VEuPathDB" id="FungiDB:Z519_04640"/>
<evidence type="ECO:0000313" key="1">
    <source>
        <dbReference type="EMBL" id="KIW94663.1"/>
    </source>
</evidence>
<organism evidence="1 2">
    <name type="scientific">Cladophialophora bantiana (strain ATCC 10958 / CBS 173.52 / CDC B-1940 / NIH 8579)</name>
    <name type="common">Xylohypha bantiana</name>
    <dbReference type="NCBI Taxonomy" id="1442370"/>
    <lineage>
        <taxon>Eukaryota</taxon>
        <taxon>Fungi</taxon>
        <taxon>Dikarya</taxon>
        <taxon>Ascomycota</taxon>
        <taxon>Pezizomycotina</taxon>
        <taxon>Eurotiomycetes</taxon>
        <taxon>Chaetothyriomycetidae</taxon>
        <taxon>Chaetothyriales</taxon>
        <taxon>Herpotrichiellaceae</taxon>
        <taxon>Cladophialophora</taxon>
    </lineage>
</organism>
<keyword evidence="2" id="KW-1185">Reference proteome</keyword>
<accession>A0A0D2HMR4</accession>
<sequence length="402" mass="43898">MKSVDLGSQSLLTKAAQDLQNPIQDHSDFKGFEFQGSQATDFAKLLDGWIRGAESNGALTFGYSLTTGKAAEMNPQAPTFLPAREKLQVYPYKSPFSHNISIGLSEDGEKNMLIILNTGSLQGVPEKEVLPYSGNWCIKNIPATLAVSKDVFFNSFLVRPWPTSLGSQVPLLVRINQAAYFEAKMAHAEKHPFNSEFSFRYGKADLAPGIYDFREVSDTQTGDVSWAWSRNSSKSHQDGGSAFHARAEISTASSTTVTAQPAGNKVKIDGTTTLTFKTSIVDFGISQNGSAKIIVKYSFELSLRSILEGGLFMDMPLSCNNVSLDVKIDKTFLQPRSSIENLANDVVSKFRGDTDLQTTADALKDVLQTTGGFVVPGGGTFFYKDPIFNKNRDLLISAEYDG</sequence>
<proteinExistence type="predicted"/>
<gene>
    <name evidence="1" type="ORF">Z519_04640</name>
</gene>
<reference evidence="1" key="1">
    <citation type="submission" date="2015-01" db="EMBL/GenBank/DDBJ databases">
        <title>The Genome Sequence of Cladophialophora bantiana CBS 173.52.</title>
        <authorList>
            <consortium name="The Broad Institute Genomics Platform"/>
            <person name="Cuomo C."/>
            <person name="de Hoog S."/>
            <person name="Gorbushina A."/>
            <person name="Stielow B."/>
            <person name="Teixiera M."/>
            <person name="Abouelleil A."/>
            <person name="Chapman S.B."/>
            <person name="Priest M."/>
            <person name="Young S.K."/>
            <person name="Wortman J."/>
            <person name="Nusbaum C."/>
            <person name="Birren B."/>
        </authorList>
    </citation>
    <scope>NUCLEOTIDE SEQUENCE [LARGE SCALE GENOMIC DNA]</scope>
    <source>
        <strain evidence="1">CBS 173.52</strain>
    </source>
</reference>
<dbReference type="AlphaFoldDB" id="A0A0D2HMR4"/>
<dbReference type="EMBL" id="KN846985">
    <property type="protein sequence ID" value="KIW94663.1"/>
    <property type="molecule type" value="Genomic_DNA"/>
</dbReference>
<dbReference type="GeneID" id="27697568"/>
<dbReference type="Proteomes" id="UP000053789">
    <property type="component" value="Unassembled WGS sequence"/>
</dbReference>
<dbReference type="RefSeq" id="XP_016621332.1">
    <property type="nucleotide sequence ID" value="XM_016762385.1"/>
</dbReference>
<name>A0A0D2HMR4_CLAB1</name>